<dbReference type="Gene3D" id="3.90.215.10">
    <property type="entry name" value="Gamma Fibrinogen, chain A, domain 1"/>
    <property type="match status" value="1"/>
</dbReference>
<dbReference type="InterPro" id="IPR036056">
    <property type="entry name" value="Fibrinogen-like_C"/>
</dbReference>
<dbReference type="PROSITE" id="PS00514">
    <property type="entry name" value="FIBRINOGEN_C_1"/>
    <property type="match status" value="1"/>
</dbReference>
<name>A0A8D8EZM3_CULPI</name>
<dbReference type="PANTHER" id="PTHR19143">
    <property type="entry name" value="FIBRINOGEN/TENASCIN/ANGIOPOEITIN"/>
    <property type="match status" value="1"/>
</dbReference>
<evidence type="ECO:0000259" key="3">
    <source>
        <dbReference type="PROSITE" id="PS51406"/>
    </source>
</evidence>
<dbReference type="SUPFAM" id="SSF56496">
    <property type="entry name" value="Fibrinogen C-terminal domain-like"/>
    <property type="match status" value="1"/>
</dbReference>
<evidence type="ECO:0000313" key="4">
    <source>
        <dbReference type="EMBL" id="CAG6452038.1"/>
    </source>
</evidence>
<dbReference type="GO" id="GO:0005615">
    <property type="term" value="C:extracellular space"/>
    <property type="evidence" value="ECO:0007669"/>
    <property type="project" value="TreeGrafter"/>
</dbReference>
<dbReference type="EMBL" id="HBUE01019862">
    <property type="protein sequence ID" value="CAG6452038.1"/>
    <property type="molecule type" value="Transcribed_RNA"/>
</dbReference>
<dbReference type="InterPro" id="IPR020837">
    <property type="entry name" value="Fibrinogen_CS"/>
</dbReference>
<dbReference type="PANTHER" id="PTHR19143:SF327">
    <property type="entry name" value="FI21813P1-RELATED"/>
    <property type="match status" value="1"/>
</dbReference>
<organism evidence="4">
    <name type="scientific">Culex pipiens</name>
    <name type="common">House mosquito</name>
    <dbReference type="NCBI Taxonomy" id="7175"/>
    <lineage>
        <taxon>Eukaryota</taxon>
        <taxon>Metazoa</taxon>
        <taxon>Ecdysozoa</taxon>
        <taxon>Arthropoda</taxon>
        <taxon>Hexapoda</taxon>
        <taxon>Insecta</taxon>
        <taxon>Pterygota</taxon>
        <taxon>Neoptera</taxon>
        <taxon>Endopterygota</taxon>
        <taxon>Diptera</taxon>
        <taxon>Nematocera</taxon>
        <taxon>Culicoidea</taxon>
        <taxon>Culicidae</taxon>
        <taxon>Culicinae</taxon>
        <taxon>Culicini</taxon>
        <taxon>Culex</taxon>
        <taxon>Culex</taxon>
    </lineage>
</organism>
<accession>A0A8D8EZM3</accession>
<feature type="domain" description="Fibrinogen C-terminal" evidence="3">
    <location>
        <begin position="95"/>
        <end position="320"/>
    </location>
</feature>
<dbReference type="SMART" id="SM00186">
    <property type="entry name" value="FBG"/>
    <property type="match status" value="1"/>
</dbReference>
<keyword evidence="1" id="KW-1015">Disulfide bond</keyword>
<feature type="chain" id="PRO_5034267266" evidence="2">
    <location>
        <begin position="18"/>
        <end position="320"/>
    </location>
</feature>
<keyword evidence="2" id="KW-0732">Signal</keyword>
<dbReference type="Pfam" id="PF00147">
    <property type="entry name" value="Fibrinogen_C"/>
    <property type="match status" value="1"/>
</dbReference>
<evidence type="ECO:0000256" key="1">
    <source>
        <dbReference type="ARBA" id="ARBA00023157"/>
    </source>
</evidence>
<dbReference type="PROSITE" id="PS51406">
    <property type="entry name" value="FIBRINOGEN_C_2"/>
    <property type="match status" value="1"/>
</dbReference>
<dbReference type="InterPro" id="IPR050373">
    <property type="entry name" value="Fibrinogen_C-term_domain"/>
</dbReference>
<evidence type="ECO:0000256" key="2">
    <source>
        <dbReference type="SAM" id="SignalP"/>
    </source>
</evidence>
<dbReference type="InterPro" id="IPR014716">
    <property type="entry name" value="Fibrinogen_a/b/g_C_1"/>
</dbReference>
<proteinExistence type="predicted"/>
<sequence length="320" mass="36508">MLVELLLFLLLSSRASSSEVRNNDKDAPEMSPGRLGYELLLSTLENIQQSILKDAQNCKEYNQKLNSDMEMLQKSVANNKQMLANQKKLLDEIEQHFSRLLGNTSKITEKEKTHINSKEISELNFEALESCRNVSGPAYCDQDYEGGGWTVIQNRFEGKVIFYRGWNDYENGFGHLDGEFWLGLKNIHLLTAAKPHELHVVLEDFEGKRVVAKYSHFVVGSAAEKYSLKSIGTFSGDAGDSLEYSLNSMFSTFDSDNDLYDNNCAEEFSGAWWYKSCHFSNLNGIYVKGKTKLYATMMCWGTFRGHYYGLKSSRMMIRAR</sequence>
<feature type="signal peptide" evidence="2">
    <location>
        <begin position="1"/>
        <end position="17"/>
    </location>
</feature>
<dbReference type="InterPro" id="IPR002181">
    <property type="entry name" value="Fibrinogen_a/b/g_C_dom"/>
</dbReference>
<dbReference type="CDD" id="cd00087">
    <property type="entry name" value="FReD"/>
    <property type="match status" value="1"/>
</dbReference>
<reference evidence="4" key="1">
    <citation type="submission" date="2021-05" db="EMBL/GenBank/DDBJ databases">
        <authorList>
            <person name="Alioto T."/>
            <person name="Alioto T."/>
            <person name="Gomez Garrido J."/>
        </authorList>
    </citation>
    <scope>NUCLEOTIDE SEQUENCE</scope>
</reference>
<protein>
    <submittedName>
        <fullName evidence="4">Microfibril-associated glycoprotein 4</fullName>
    </submittedName>
</protein>
<dbReference type="AlphaFoldDB" id="A0A8D8EZM3"/>